<protein>
    <submittedName>
        <fullName evidence="1">Uncharacterized protein</fullName>
    </submittedName>
</protein>
<proteinExistence type="predicted"/>
<organism evidence="1">
    <name type="scientific">marine sediment metagenome</name>
    <dbReference type="NCBI Taxonomy" id="412755"/>
    <lineage>
        <taxon>unclassified sequences</taxon>
        <taxon>metagenomes</taxon>
        <taxon>ecological metagenomes</taxon>
    </lineage>
</organism>
<name>A0A0F8YG05_9ZZZZ</name>
<evidence type="ECO:0000313" key="1">
    <source>
        <dbReference type="EMBL" id="KKK53114.1"/>
    </source>
</evidence>
<comment type="caution">
    <text evidence="1">The sequence shown here is derived from an EMBL/GenBank/DDBJ whole genome shotgun (WGS) entry which is preliminary data.</text>
</comment>
<dbReference type="AlphaFoldDB" id="A0A0F8YG05"/>
<reference evidence="1" key="1">
    <citation type="journal article" date="2015" name="Nature">
        <title>Complex archaea that bridge the gap between prokaryotes and eukaryotes.</title>
        <authorList>
            <person name="Spang A."/>
            <person name="Saw J.H."/>
            <person name="Jorgensen S.L."/>
            <person name="Zaremba-Niedzwiedzka K."/>
            <person name="Martijn J."/>
            <person name="Lind A.E."/>
            <person name="van Eijk R."/>
            <person name="Schleper C."/>
            <person name="Guy L."/>
            <person name="Ettema T.J."/>
        </authorList>
    </citation>
    <scope>NUCLEOTIDE SEQUENCE</scope>
</reference>
<gene>
    <name evidence="1" type="ORF">LCGC14_3098050</name>
</gene>
<accession>A0A0F8YG05</accession>
<dbReference type="EMBL" id="LAZR01066670">
    <property type="protein sequence ID" value="KKK53114.1"/>
    <property type="molecule type" value="Genomic_DNA"/>
</dbReference>
<sequence>MINFTTKKKEQEVFGEAIVDADGDLSFIVNGVRILFISRNSGIVCRSGIGQKSMEALESAGIATDTDKRVVRIEPRE</sequence>